<evidence type="ECO:0000256" key="3">
    <source>
        <dbReference type="ARBA" id="ARBA00022448"/>
    </source>
</evidence>
<dbReference type="Proteomes" id="UP000295345">
    <property type="component" value="Unassembled WGS sequence"/>
</dbReference>
<evidence type="ECO:0000256" key="5">
    <source>
        <dbReference type="SAM" id="MobiDB-lite"/>
    </source>
</evidence>
<protein>
    <submittedName>
        <fullName evidence="6">Carbohydrate ABC transporter, N-acetylglucosamine/diacetylchitobiose-binding protein</fullName>
    </submittedName>
</protein>
<evidence type="ECO:0000313" key="7">
    <source>
        <dbReference type="Proteomes" id="UP000295345"/>
    </source>
</evidence>
<keyword evidence="3" id="KW-0813">Transport</keyword>
<dbReference type="PANTHER" id="PTHR43649">
    <property type="entry name" value="ARABINOSE-BINDING PROTEIN-RELATED"/>
    <property type="match status" value="1"/>
</dbReference>
<dbReference type="NCBIfam" id="TIGR03851">
    <property type="entry name" value="chitin_NgcE"/>
    <property type="match status" value="1"/>
</dbReference>
<dbReference type="PROSITE" id="PS51318">
    <property type="entry name" value="TAT"/>
    <property type="match status" value="1"/>
</dbReference>
<dbReference type="Gene3D" id="3.40.190.10">
    <property type="entry name" value="Periplasmic binding protein-like II"/>
    <property type="match status" value="1"/>
</dbReference>
<evidence type="ECO:0000313" key="6">
    <source>
        <dbReference type="EMBL" id="TDC75368.1"/>
    </source>
</evidence>
<evidence type="ECO:0000256" key="4">
    <source>
        <dbReference type="ARBA" id="ARBA00022729"/>
    </source>
</evidence>
<name>A0A4R4TCY6_9ACTN</name>
<evidence type="ECO:0000256" key="2">
    <source>
        <dbReference type="ARBA" id="ARBA00008520"/>
    </source>
</evidence>
<accession>A0A4R4TCY6</accession>
<keyword evidence="7" id="KW-1185">Reference proteome</keyword>
<comment type="caution">
    <text evidence="6">The sequence shown here is derived from an EMBL/GenBank/DDBJ whole genome shotgun (WGS) entry which is preliminary data.</text>
</comment>
<gene>
    <name evidence="6" type="primary">ngcE</name>
    <name evidence="6" type="ORF">E1283_12675</name>
</gene>
<organism evidence="6 7">
    <name type="scientific">Streptomyces hainanensis</name>
    <dbReference type="NCBI Taxonomy" id="402648"/>
    <lineage>
        <taxon>Bacteria</taxon>
        <taxon>Bacillati</taxon>
        <taxon>Actinomycetota</taxon>
        <taxon>Actinomycetes</taxon>
        <taxon>Kitasatosporales</taxon>
        <taxon>Streptomycetaceae</taxon>
        <taxon>Streptomyces</taxon>
    </lineage>
</organism>
<dbReference type="OrthoDB" id="8663148at2"/>
<comment type="subcellular location">
    <subcellularLocation>
        <location evidence="1">Cell envelope</location>
    </subcellularLocation>
</comment>
<comment type="similarity">
    <text evidence="2">Belongs to the bacterial solute-binding protein 1 family.</text>
</comment>
<feature type="region of interest" description="Disordered" evidence="5">
    <location>
        <begin position="35"/>
        <end position="57"/>
    </location>
</feature>
<dbReference type="InterPro" id="IPR006059">
    <property type="entry name" value="SBP"/>
</dbReference>
<dbReference type="Pfam" id="PF01547">
    <property type="entry name" value="SBP_bac_1"/>
    <property type="match status" value="1"/>
</dbReference>
<evidence type="ECO:0000256" key="1">
    <source>
        <dbReference type="ARBA" id="ARBA00004196"/>
    </source>
</evidence>
<dbReference type="InterPro" id="IPR050490">
    <property type="entry name" value="Bact_solute-bd_prot1"/>
</dbReference>
<dbReference type="SUPFAM" id="SSF53850">
    <property type="entry name" value="Periplasmic binding protein-like II"/>
    <property type="match status" value="1"/>
</dbReference>
<dbReference type="AlphaFoldDB" id="A0A4R4TCY6"/>
<dbReference type="PANTHER" id="PTHR43649:SF31">
    <property type="entry name" value="SN-GLYCEROL-3-PHOSPHATE-BINDING PERIPLASMIC PROTEIN UGPB"/>
    <property type="match status" value="1"/>
</dbReference>
<dbReference type="InterPro" id="IPR006311">
    <property type="entry name" value="TAT_signal"/>
</dbReference>
<dbReference type="GO" id="GO:0030313">
    <property type="term" value="C:cell envelope"/>
    <property type="evidence" value="ECO:0007669"/>
    <property type="project" value="UniProtKB-SubCell"/>
</dbReference>
<sequence length="474" mass="51213">MHSGPYLNRRSLIRGSAAAGLFAVPAVGALTSCASGGGSDDGEGAERGESTTDNPFGVDADTELEVVIFDGGFGDQYAIDAEALYQQRFGTVDHTKTQEIQSLLQPRMVQGDPPDVIDNSGAQAMDIAALIRNDQVHDLTELLDAPSLDDPSVTVRDTLMPGTVEMGQFGSESCYRLNYALHVYGQWYSRTALERIGAEYPQTWDEMLAVCEAAKREGIAGWTYTGVYPYYLQFTLYPFIAKIGGVEVLQALDNLEPNAWRHDAVRAAFEAYYELTARGYVLRGSPGMTHEESQTEWTQGRALFIPNATWVENEAAATTPDDFDMAVGPPTGLDASDAMPFGTLWTSPGEPFFVPAAADNVPGGLEFLRTMLGRESARNFTELVSSLTVVRGAADGLSLPPGLTSASEILSAAGDNLVSSRLPDWYRQLNNEEIGGAMAAMMAGEIEPDEAIDRCQRAADATAQDDSIQKFQHT</sequence>
<reference evidence="6 7" key="1">
    <citation type="submission" date="2019-03" db="EMBL/GenBank/DDBJ databases">
        <title>Draft genome sequences of novel Actinobacteria.</title>
        <authorList>
            <person name="Sahin N."/>
            <person name="Ay H."/>
            <person name="Saygin H."/>
        </authorList>
    </citation>
    <scope>NUCLEOTIDE SEQUENCE [LARGE SCALE GENOMIC DNA]</scope>
    <source>
        <strain evidence="6 7">DSM 41900</strain>
    </source>
</reference>
<dbReference type="RefSeq" id="WP_132818093.1">
    <property type="nucleotide sequence ID" value="NZ_SMKI01000109.1"/>
</dbReference>
<proteinExistence type="inferred from homology"/>
<dbReference type="EMBL" id="SMKI01000109">
    <property type="protein sequence ID" value="TDC75368.1"/>
    <property type="molecule type" value="Genomic_DNA"/>
</dbReference>
<dbReference type="InterPro" id="IPR022386">
    <property type="entry name" value="Chitin_NgcE"/>
</dbReference>
<keyword evidence="4" id="KW-0732">Signal</keyword>